<evidence type="ECO:0008006" key="5">
    <source>
        <dbReference type="Google" id="ProtNLM"/>
    </source>
</evidence>
<feature type="region of interest" description="Disordered" evidence="1">
    <location>
        <begin position="34"/>
        <end position="65"/>
    </location>
</feature>
<organism evidence="3 4">
    <name type="scientific">Cellulomonas alba</name>
    <dbReference type="NCBI Taxonomy" id="3053467"/>
    <lineage>
        <taxon>Bacteria</taxon>
        <taxon>Bacillati</taxon>
        <taxon>Actinomycetota</taxon>
        <taxon>Actinomycetes</taxon>
        <taxon>Micrococcales</taxon>
        <taxon>Cellulomonadaceae</taxon>
        <taxon>Cellulomonas</taxon>
    </lineage>
</organism>
<evidence type="ECO:0000313" key="4">
    <source>
        <dbReference type="Proteomes" id="UP001529338"/>
    </source>
</evidence>
<feature type="compositionally biased region" description="Low complexity" evidence="1">
    <location>
        <begin position="34"/>
        <end position="45"/>
    </location>
</feature>
<gene>
    <name evidence="3" type="ORF">QRT04_13690</name>
</gene>
<dbReference type="Proteomes" id="UP001529338">
    <property type="component" value="Unassembled WGS sequence"/>
</dbReference>
<keyword evidence="2" id="KW-0732">Signal</keyword>
<comment type="caution">
    <text evidence="3">The sequence shown here is derived from an EMBL/GenBank/DDBJ whole genome shotgun (WGS) entry which is preliminary data.</text>
</comment>
<feature type="signal peptide" evidence="2">
    <location>
        <begin position="1"/>
        <end position="26"/>
    </location>
</feature>
<evidence type="ECO:0000256" key="1">
    <source>
        <dbReference type="SAM" id="MobiDB-lite"/>
    </source>
</evidence>
<feature type="region of interest" description="Disordered" evidence="1">
    <location>
        <begin position="92"/>
        <end position="111"/>
    </location>
</feature>
<feature type="compositionally biased region" description="Basic and acidic residues" evidence="1">
    <location>
        <begin position="100"/>
        <end position="111"/>
    </location>
</feature>
<sequence>MQITKKRVLVTSAAAAVALVSAVALSAATDASASAGGQQAAATAQKTPDRPPHQAATVKTDAASAQDVDALTLPSTIRQLAQSLGVSQDAASTAAAGLRASEHGDGLDPRSAEFAAVADQLGVSTSDLVGAINTIKSEG</sequence>
<name>A0ABT7SIH9_9CELL</name>
<feature type="chain" id="PRO_5047256654" description="HTH cro/C1-type domain-containing protein" evidence="2">
    <location>
        <begin position="27"/>
        <end position="139"/>
    </location>
</feature>
<evidence type="ECO:0000313" key="3">
    <source>
        <dbReference type="EMBL" id="MDM7855984.1"/>
    </source>
</evidence>
<proteinExistence type="predicted"/>
<protein>
    <recommendedName>
        <fullName evidence="5">HTH cro/C1-type domain-containing protein</fullName>
    </recommendedName>
</protein>
<accession>A0ABT7SIH9</accession>
<evidence type="ECO:0000256" key="2">
    <source>
        <dbReference type="SAM" id="SignalP"/>
    </source>
</evidence>
<dbReference type="EMBL" id="JAUCGQ010000002">
    <property type="protein sequence ID" value="MDM7855984.1"/>
    <property type="molecule type" value="Genomic_DNA"/>
</dbReference>
<dbReference type="RefSeq" id="WP_289456056.1">
    <property type="nucleotide sequence ID" value="NZ_JAUCGQ010000002.1"/>
</dbReference>
<reference evidence="3 4" key="1">
    <citation type="submission" date="2023-06" db="EMBL/GenBank/DDBJ databases">
        <title>Cellulomonas sp. MW4 Whole genome sequence.</title>
        <authorList>
            <person name="Park S."/>
        </authorList>
    </citation>
    <scope>NUCLEOTIDE SEQUENCE [LARGE SCALE GENOMIC DNA]</scope>
    <source>
        <strain evidence="3 4">MW4</strain>
    </source>
</reference>
<keyword evidence="4" id="KW-1185">Reference proteome</keyword>